<evidence type="ECO:0000256" key="7">
    <source>
        <dbReference type="ARBA" id="ARBA00047899"/>
    </source>
</evidence>
<evidence type="ECO:0000256" key="1">
    <source>
        <dbReference type="ARBA" id="ARBA00012513"/>
    </source>
</evidence>
<dbReference type="InterPro" id="IPR011009">
    <property type="entry name" value="Kinase-like_dom_sf"/>
</dbReference>
<accession>A0A7J6LPR6</accession>
<dbReference type="PANTHER" id="PTHR44899:SF3">
    <property type="entry name" value="SERINE_THREONINE-PROTEIN KINASE NEK1"/>
    <property type="match status" value="1"/>
</dbReference>
<comment type="catalytic activity">
    <reaction evidence="8">
        <text>L-seryl-[protein] + ATP = O-phospho-L-seryl-[protein] + ADP + H(+)</text>
        <dbReference type="Rhea" id="RHEA:17989"/>
        <dbReference type="Rhea" id="RHEA-COMP:9863"/>
        <dbReference type="Rhea" id="RHEA-COMP:11604"/>
        <dbReference type="ChEBI" id="CHEBI:15378"/>
        <dbReference type="ChEBI" id="CHEBI:29999"/>
        <dbReference type="ChEBI" id="CHEBI:30616"/>
        <dbReference type="ChEBI" id="CHEBI:83421"/>
        <dbReference type="ChEBI" id="CHEBI:456216"/>
        <dbReference type="EC" id="2.7.11.1"/>
    </reaction>
</comment>
<comment type="caution">
    <text evidence="11">The sequence shown here is derived from an EMBL/GenBank/DDBJ whole genome shotgun (WGS) entry which is preliminary data.</text>
</comment>
<reference evidence="11 12" key="1">
    <citation type="submission" date="2020-04" db="EMBL/GenBank/DDBJ databases">
        <title>Perkinsus olseni comparative genomics.</title>
        <authorList>
            <person name="Bogema D.R."/>
        </authorList>
    </citation>
    <scope>NUCLEOTIDE SEQUENCE [LARGE SCALE GENOMIC DNA]</scope>
    <source>
        <strain evidence="11">ATCC PRA-179</strain>
    </source>
</reference>
<proteinExistence type="predicted"/>
<evidence type="ECO:0000256" key="5">
    <source>
        <dbReference type="ARBA" id="ARBA00022777"/>
    </source>
</evidence>
<evidence type="ECO:0000256" key="9">
    <source>
        <dbReference type="PROSITE-ProRule" id="PRU10141"/>
    </source>
</evidence>
<dbReference type="InterPro" id="IPR008271">
    <property type="entry name" value="Ser/Thr_kinase_AS"/>
</dbReference>
<evidence type="ECO:0000259" key="10">
    <source>
        <dbReference type="PROSITE" id="PS50011"/>
    </source>
</evidence>
<keyword evidence="3" id="KW-0808">Transferase</keyword>
<feature type="non-terminal residue" evidence="11">
    <location>
        <position position="819"/>
    </location>
</feature>
<keyword evidence="4 9" id="KW-0547">Nucleotide-binding</keyword>
<dbReference type="SUPFAM" id="SSF56112">
    <property type="entry name" value="Protein kinase-like (PK-like)"/>
    <property type="match status" value="2"/>
</dbReference>
<dbReference type="EC" id="2.7.11.1" evidence="1"/>
<feature type="binding site" evidence="9">
    <location>
        <position position="494"/>
    </location>
    <ligand>
        <name>ATP</name>
        <dbReference type="ChEBI" id="CHEBI:30616"/>
    </ligand>
</feature>
<feature type="domain" description="Protein kinase" evidence="10">
    <location>
        <begin position="465"/>
        <end position="731"/>
    </location>
</feature>
<name>A0A7J6LPR6_PEROL</name>
<keyword evidence="2" id="KW-0723">Serine/threonine-protein kinase</keyword>
<evidence type="ECO:0000256" key="6">
    <source>
        <dbReference type="ARBA" id="ARBA00022840"/>
    </source>
</evidence>
<evidence type="ECO:0000256" key="4">
    <source>
        <dbReference type="ARBA" id="ARBA00022741"/>
    </source>
</evidence>
<evidence type="ECO:0000256" key="2">
    <source>
        <dbReference type="ARBA" id="ARBA00022527"/>
    </source>
</evidence>
<feature type="domain" description="Protein kinase" evidence="10">
    <location>
        <begin position="19"/>
        <end position="294"/>
    </location>
</feature>
<dbReference type="GO" id="GO:0005524">
    <property type="term" value="F:ATP binding"/>
    <property type="evidence" value="ECO:0007669"/>
    <property type="project" value="UniProtKB-UniRule"/>
</dbReference>
<keyword evidence="5 11" id="KW-0418">Kinase</keyword>
<dbReference type="Pfam" id="PF00069">
    <property type="entry name" value="Pkinase"/>
    <property type="match status" value="2"/>
</dbReference>
<dbReference type="EMBL" id="JABAHT010000203">
    <property type="protein sequence ID" value="KAF4661289.1"/>
    <property type="molecule type" value="Genomic_DNA"/>
</dbReference>
<evidence type="ECO:0000256" key="8">
    <source>
        <dbReference type="ARBA" id="ARBA00048679"/>
    </source>
</evidence>
<dbReference type="Gene3D" id="1.10.510.10">
    <property type="entry name" value="Transferase(Phosphotransferase) domain 1"/>
    <property type="match status" value="2"/>
</dbReference>
<evidence type="ECO:0000313" key="11">
    <source>
        <dbReference type="EMBL" id="KAF4661289.1"/>
    </source>
</evidence>
<dbReference type="InterPro" id="IPR017441">
    <property type="entry name" value="Protein_kinase_ATP_BS"/>
</dbReference>
<keyword evidence="6 9" id="KW-0067">ATP-binding</keyword>
<evidence type="ECO:0000256" key="3">
    <source>
        <dbReference type="ARBA" id="ARBA00022679"/>
    </source>
</evidence>
<dbReference type="PROSITE" id="PS50011">
    <property type="entry name" value="PROTEIN_KINASE_DOM"/>
    <property type="match status" value="2"/>
</dbReference>
<dbReference type="InterPro" id="IPR000719">
    <property type="entry name" value="Prot_kinase_dom"/>
</dbReference>
<comment type="catalytic activity">
    <reaction evidence="7">
        <text>L-threonyl-[protein] + ATP = O-phospho-L-threonyl-[protein] + ADP + H(+)</text>
        <dbReference type="Rhea" id="RHEA:46608"/>
        <dbReference type="Rhea" id="RHEA-COMP:11060"/>
        <dbReference type="Rhea" id="RHEA-COMP:11605"/>
        <dbReference type="ChEBI" id="CHEBI:15378"/>
        <dbReference type="ChEBI" id="CHEBI:30013"/>
        <dbReference type="ChEBI" id="CHEBI:30616"/>
        <dbReference type="ChEBI" id="CHEBI:61977"/>
        <dbReference type="ChEBI" id="CHEBI:456216"/>
        <dbReference type="EC" id="2.7.11.1"/>
    </reaction>
</comment>
<dbReference type="Gene3D" id="3.30.200.20">
    <property type="entry name" value="Phosphorylase Kinase, domain 1"/>
    <property type="match status" value="1"/>
</dbReference>
<dbReference type="PROSITE" id="PS00107">
    <property type="entry name" value="PROTEIN_KINASE_ATP"/>
    <property type="match status" value="2"/>
</dbReference>
<dbReference type="Proteomes" id="UP000570595">
    <property type="component" value="Unassembled WGS sequence"/>
</dbReference>
<sequence length="819" mass="90684">MQQRVGTEDIFQSPSVEQYQVVKGLGRGSYGIVSQVRRLSDDAVFALKEIDLQADFYATLESDEDISVEAGTRARRETEILTRLSKLSPNIVTMVEAWTSDDNQSLKIVMEFVDGGSLRDVLDKYKNKDIRLSKKTAREWLMQLGMGLAVIHSLNIIHRDIKPDNLLLTRDRTLLKIADLGLAKVESVKIASTRASFVGAITYCSPEELQGSSCTRRSDMYSVGCVLYEMLSGAKAFQGPIATVARSIVEGDYDQLPPPHGPLDSELVALCQRLMHLKQTERPSAVELLASPCLKRHVRKHFHRFPDLRLRLAEDISAEWTPYPEVVASLSTAAYSVDDEQSSDSCSLPSAEKLSSAGRCFYHTEVLADEWFSAYGGRIVVNGPGPVHIPELPNQDLHLKRDSQTGSWILDGKDSLGRPVTWHLDEEESHGSKACWKRGDGFLRSAAASTSLLEDLIESPAHGQYQVAKVLGRGSSGLVSQVRRISDGAVFAMKDINLHADSGGSAEEANRAQREIGVLARLSKLSPNIVTMVEAWTSDDNESLKIVMEFVDGGNLRDVLDEYKNKDIRLSKKTAREWLMQLGMGMAVIHSLNIIHRDIKPDNLLLTRDRTLLKIADLGLAKDESVRFGGSQVSLVGAIAYCSPEELQGSSCSKQSDMYSLGCVLYEMLSGLKAFRGPIATVARSIVEGTYDRPPPDGLHDLKMVEICHRLMNLKQGDRPSTIELLASPCLKSYVRKYFLRFPALGLRFSGDIKAEETLYSEMIGSTSTAAYSLYDSDDQASDSCSRLSAADLRNVDHRFYHTEVLADEWFSAYGGRIV</sequence>
<dbReference type="PANTHER" id="PTHR44899">
    <property type="entry name" value="CAMK FAMILY PROTEIN KINASE"/>
    <property type="match status" value="1"/>
</dbReference>
<dbReference type="GO" id="GO:0004674">
    <property type="term" value="F:protein serine/threonine kinase activity"/>
    <property type="evidence" value="ECO:0007669"/>
    <property type="project" value="UniProtKB-KW"/>
</dbReference>
<dbReference type="InterPro" id="IPR051131">
    <property type="entry name" value="NEK_Ser/Thr_kinase_NIMA"/>
</dbReference>
<dbReference type="SMART" id="SM00220">
    <property type="entry name" value="S_TKc"/>
    <property type="match status" value="2"/>
</dbReference>
<protein>
    <recommendedName>
        <fullName evidence="1">non-specific serine/threonine protein kinase</fullName>
        <ecNumber evidence="1">2.7.11.1</ecNumber>
    </recommendedName>
</protein>
<gene>
    <name evidence="11" type="primary">NEK8</name>
    <name evidence="11" type="ORF">FOZ61_003405</name>
</gene>
<evidence type="ECO:0000313" key="12">
    <source>
        <dbReference type="Proteomes" id="UP000570595"/>
    </source>
</evidence>
<dbReference type="AlphaFoldDB" id="A0A7J6LPR6"/>
<dbReference type="OrthoDB" id="10252354at2759"/>
<feature type="binding site" evidence="9">
    <location>
        <position position="48"/>
    </location>
    <ligand>
        <name>ATP</name>
        <dbReference type="ChEBI" id="CHEBI:30616"/>
    </ligand>
</feature>
<organism evidence="11 12">
    <name type="scientific">Perkinsus olseni</name>
    <name type="common">Perkinsus atlanticus</name>
    <dbReference type="NCBI Taxonomy" id="32597"/>
    <lineage>
        <taxon>Eukaryota</taxon>
        <taxon>Sar</taxon>
        <taxon>Alveolata</taxon>
        <taxon>Perkinsozoa</taxon>
        <taxon>Perkinsea</taxon>
        <taxon>Perkinsida</taxon>
        <taxon>Perkinsidae</taxon>
        <taxon>Perkinsus</taxon>
    </lineage>
</organism>
<dbReference type="PROSITE" id="PS00108">
    <property type="entry name" value="PROTEIN_KINASE_ST"/>
    <property type="match status" value="2"/>
</dbReference>